<accession>A0ABS1R0U4</accession>
<evidence type="ECO:0000259" key="1">
    <source>
        <dbReference type="Pfam" id="PF13173"/>
    </source>
</evidence>
<feature type="domain" description="AAA" evidence="1">
    <location>
        <begin position="15"/>
        <end position="72"/>
    </location>
</feature>
<dbReference type="PANTHER" id="PTHR33295:SF20">
    <property type="entry name" value="ATPASE"/>
    <property type="match status" value="1"/>
</dbReference>
<evidence type="ECO:0000313" key="2">
    <source>
        <dbReference type="EMBL" id="MBL1408194.1"/>
    </source>
</evidence>
<name>A0ABS1R0U4_9SPHI</name>
<dbReference type="Proteomes" id="UP000625283">
    <property type="component" value="Unassembled WGS sequence"/>
</dbReference>
<protein>
    <submittedName>
        <fullName evidence="2">AAA family ATPase</fullName>
    </submittedName>
</protein>
<gene>
    <name evidence="2" type="ORF">JKG61_05465</name>
</gene>
<evidence type="ECO:0000313" key="3">
    <source>
        <dbReference type="Proteomes" id="UP000625283"/>
    </source>
</evidence>
<dbReference type="InterPro" id="IPR041682">
    <property type="entry name" value="AAA_14"/>
</dbReference>
<sequence>MCKKNLYRQTTGEDFDWYQHVKDRLKESLKYYLLLDEIQEVKEWEKAVNSFLADFKVDVYLTGSNSHLFSSERSGLSFLP</sequence>
<dbReference type="PANTHER" id="PTHR33295">
    <property type="entry name" value="ATPASE"/>
    <property type="match status" value="1"/>
</dbReference>
<keyword evidence="3" id="KW-1185">Reference proteome</keyword>
<comment type="caution">
    <text evidence="2">The sequence shown here is derived from an EMBL/GenBank/DDBJ whole genome shotgun (WGS) entry which is preliminary data.</text>
</comment>
<dbReference type="EMBL" id="JAERTY010000002">
    <property type="protein sequence ID" value="MBL1408194.1"/>
    <property type="molecule type" value="Genomic_DNA"/>
</dbReference>
<reference evidence="2 3" key="1">
    <citation type="submission" date="2021-01" db="EMBL/GenBank/DDBJ databases">
        <title>C459-1 draft genome sequence.</title>
        <authorList>
            <person name="Zhang X.-F."/>
        </authorList>
    </citation>
    <scope>NUCLEOTIDE SEQUENCE [LARGE SCALE GENOMIC DNA]</scope>
    <source>
        <strain evidence="3">C459-1</strain>
    </source>
</reference>
<proteinExistence type="predicted"/>
<dbReference type="RefSeq" id="WP_202101962.1">
    <property type="nucleotide sequence ID" value="NZ_JAERTY010000002.1"/>
</dbReference>
<organism evidence="2 3">
    <name type="scientific">Sphingobacterium faecale</name>
    <dbReference type="NCBI Taxonomy" id="2803775"/>
    <lineage>
        <taxon>Bacteria</taxon>
        <taxon>Pseudomonadati</taxon>
        <taxon>Bacteroidota</taxon>
        <taxon>Sphingobacteriia</taxon>
        <taxon>Sphingobacteriales</taxon>
        <taxon>Sphingobacteriaceae</taxon>
        <taxon>Sphingobacterium</taxon>
    </lineage>
</organism>
<dbReference type="Pfam" id="PF13173">
    <property type="entry name" value="AAA_14"/>
    <property type="match status" value="1"/>
</dbReference>